<feature type="compositionally biased region" description="Polar residues" evidence="10">
    <location>
        <begin position="615"/>
        <end position="625"/>
    </location>
</feature>
<evidence type="ECO:0000256" key="5">
    <source>
        <dbReference type="ARBA" id="ARBA00023054"/>
    </source>
</evidence>
<dbReference type="AlphaFoldDB" id="A0A833RJM8"/>
<evidence type="ECO:0000256" key="7">
    <source>
        <dbReference type="PROSITE-ProRule" id="PRU00283"/>
    </source>
</evidence>
<evidence type="ECO:0000256" key="2">
    <source>
        <dbReference type="ARBA" id="ARBA00022701"/>
    </source>
</evidence>
<comment type="caution">
    <text evidence="12">The sequence shown here is derived from an EMBL/GenBank/DDBJ whole genome shotgun (WGS) entry which is preliminary data.</text>
</comment>
<accession>A0A833RJM8</accession>
<dbReference type="InterPro" id="IPR001752">
    <property type="entry name" value="Kinesin_motor_dom"/>
</dbReference>
<evidence type="ECO:0000256" key="3">
    <source>
        <dbReference type="ARBA" id="ARBA00022741"/>
    </source>
</evidence>
<keyword evidence="13" id="KW-1185">Reference proteome</keyword>
<evidence type="ECO:0000256" key="1">
    <source>
        <dbReference type="ARBA" id="ARBA00010899"/>
    </source>
</evidence>
<dbReference type="InterPro" id="IPR027640">
    <property type="entry name" value="Kinesin-like_fam"/>
</dbReference>
<dbReference type="PANTHER" id="PTHR47972:SF2">
    <property type="entry name" value="KINESIN-LIKE PROTEIN KIN-14S"/>
    <property type="match status" value="1"/>
</dbReference>
<comment type="similarity">
    <text evidence="1">Belongs to the TRAFAC class myosin-kinesin ATPase superfamily. Kinesin family. KIN-14 subfamily.</text>
</comment>
<dbReference type="PROSITE" id="PS00411">
    <property type="entry name" value="KINESIN_MOTOR_1"/>
    <property type="match status" value="1"/>
</dbReference>
<gene>
    <name evidence="12" type="ORF">FCM35_KLT19494</name>
</gene>
<keyword evidence="6 7" id="KW-0505">Motor protein</keyword>
<evidence type="ECO:0000256" key="10">
    <source>
        <dbReference type="SAM" id="MobiDB-lite"/>
    </source>
</evidence>
<dbReference type="InterPro" id="IPR036961">
    <property type="entry name" value="Kinesin_motor_dom_sf"/>
</dbReference>
<feature type="coiled-coil region" evidence="9">
    <location>
        <begin position="505"/>
        <end position="581"/>
    </location>
</feature>
<name>A0A833RJM8_9POAL</name>
<dbReference type="OrthoDB" id="3176171at2759"/>
<sequence length="844" mass="93664">MPEGDFVVTALPTFIDLDSEQESGTSPDCTGPTVKSEQYTSVEESTTDEGKNSCVGESTTGKAGNTEPSSTMEPRPETLGYFMEALDNDCLVESPMLKGVATPDLRASIKLLGTKYNSLMEKNKMEINKCKKECGPRYEALKKKYANECLERRRLYNELIELRGNIRVFCRCRPLNSDEISKGYSNVIDFDPLHETELQIICDSSKKQFKFDHVFGPAANQEAVFAETLPVVVSALDGYNVCIFAYGQTGTGKTFTMEGTPENRGVNYRALEVLFNTSATRSSDVAYGFSVSMLEVYNERIRDLLSESTDQATKKLEIKQSADGTHEVPGLVEPEVCTTDEVWKILRTGARNRSVGSTAANELSSRSHCLVRVTIKSENRVSGQRRRSHMWLVDLAGSERISKIDVEGERLRESQFINRSLSALGDVISALASKNPHIPYRNSKLTHLLQSSLGGDCKTLMFVQISPSSSDLGETTCSLNFATRVRGIEQGPARKQTDPAESFKLKQITEKLRAEEKENARLNESMRLLNMKYTSRENVFQTLQEKVREAEQSSRNYQQRVRELENQLAAEKRVVKDNTATCQFTKPPLGPPQKQRPPLGRITNRVPPMGRPRPTASTSGTLSQNKENTSLAASNSYGLNPQNRGVNKARRVSVAAPLQAKRRTSLAFPPSMRDPQTMNAERKYSQLEQQLSQMRGQRRLSVAVVPATPLVGAYSASNSKYRSIFMSSSKYAPSPPNAVSAWRSRLPTVAASSRQQVRLVRSPANGNGSTPEGEASNSRYCFSVQKRVQVDSLRHQPLRVPQVLTGAGVYGLPLRDNVNGATRFAAPQAKRVLCNNSKRRMSVL</sequence>
<evidence type="ECO:0000256" key="4">
    <source>
        <dbReference type="ARBA" id="ARBA00022840"/>
    </source>
</evidence>
<feature type="domain" description="Kinesin motor" evidence="11">
    <location>
        <begin position="165"/>
        <end position="488"/>
    </location>
</feature>
<organism evidence="12 13">
    <name type="scientific">Carex littledalei</name>
    <dbReference type="NCBI Taxonomy" id="544730"/>
    <lineage>
        <taxon>Eukaryota</taxon>
        <taxon>Viridiplantae</taxon>
        <taxon>Streptophyta</taxon>
        <taxon>Embryophyta</taxon>
        <taxon>Tracheophyta</taxon>
        <taxon>Spermatophyta</taxon>
        <taxon>Magnoliopsida</taxon>
        <taxon>Liliopsida</taxon>
        <taxon>Poales</taxon>
        <taxon>Cyperaceae</taxon>
        <taxon>Cyperoideae</taxon>
        <taxon>Cariceae</taxon>
        <taxon>Carex</taxon>
        <taxon>Carex subgen. Euthyceras</taxon>
    </lineage>
</organism>
<dbReference type="GO" id="GO:0008017">
    <property type="term" value="F:microtubule binding"/>
    <property type="evidence" value="ECO:0007669"/>
    <property type="project" value="InterPro"/>
</dbReference>
<dbReference type="SUPFAM" id="SSF52540">
    <property type="entry name" value="P-loop containing nucleoside triphosphate hydrolases"/>
    <property type="match status" value="1"/>
</dbReference>
<reference evidence="12" key="1">
    <citation type="submission" date="2020-01" db="EMBL/GenBank/DDBJ databases">
        <title>Genome sequence of Kobresia littledalei, the first chromosome-level genome in the family Cyperaceae.</title>
        <authorList>
            <person name="Qu G."/>
        </authorList>
    </citation>
    <scope>NUCLEOTIDE SEQUENCE</scope>
    <source>
        <strain evidence="12">C.B.Clarke</strain>
        <tissue evidence="12">Leaf</tissue>
    </source>
</reference>
<proteinExistence type="inferred from homology"/>
<dbReference type="PROSITE" id="PS50067">
    <property type="entry name" value="KINESIN_MOTOR_2"/>
    <property type="match status" value="1"/>
</dbReference>
<keyword evidence="2 8" id="KW-0493">Microtubule</keyword>
<evidence type="ECO:0000256" key="9">
    <source>
        <dbReference type="SAM" id="Coils"/>
    </source>
</evidence>
<feature type="compositionally biased region" description="Polar residues" evidence="10">
    <location>
        <begin position="22"/>
        <end position="44"/>
    </location>
</feature>
<dbReference type="GO" id="GO:0007018">
    <property type="term" value="P:microtubule-based movement"/>
    <property type="evidence" value="ECO:0007669"/>
    <property type="project" value="InterPro"/>
</dbReference>
<dbReference type="GO" id="GO:0005524">
    <property type="term" value="F:ATP binding"/>
    <property type="evidence" value="ECO:0007669"/>
    <property type="project" value="UniProtKB-UniRule"/>
</dbReference>
<evidence type="ECO:0000256" key="8">
    <source>
        <dbReference type="RuleBase" id="RU000394"/>
    </source>
</evidence>
<feature type="region of interest" description="Disordered" evidence="10">
    <location>
        <begin position="582"/>
        <end position="625"/>
    </location>
</feature>
<dbReference type="GO" id="GO:0005874">
    <property type="term" value="C:microtubule"/>
    <property type="evidence" value="ECO:0007669"/>
    <property type="project" value="UniProtKB-KW"/>
</dbReference>
<dbReference type="PANTHER" id="PTHR47972">
    <property type="entry name" value="KINESIN-LIKE PROTEIN KLP-3"/>
    <property type="match status" value="1"/>
</dbReference>
<dbReference type="InterPro" id="IPR019821">
    <property type="entry name" value="Kinesin_motor_CS"/>
</dbReference>
<dbReference type="SMART" id="SM00129">
    <property type="entry name" value="KISc"/>
    <property type="match status" value="1"/>
</dbReference>
<evidence type="ECO:0000259" key="11">
    <source>
        <dbReference type="PROSITE" id="PS50067"/>
    </source>
</evidence>
<protein>
    <recommendedName>
        <fullName evidence="8">Kinesin-like protein</fullName>
    </recommendedName>
</protein>
<dbReference type="InterPro" id="IPR027417">
    <property type="entry name" value="P-loop_NTPase"/>
</dbReference>
<keyword evidence="4 7" id="KW-0067">ATP-binding</keyword>
<feature type="binding site" evidence="7">
    <location>
        <begin position="247"/>
        <end position="254"/>
    </location>
    <ligand>
        <name>ATP</name>
        <dbReference type="ChEBI" id="CHEBI:30616"/>
    </ligand>
</feature>
<dbReference type="CDD" id="cd01366">
    <property type="entry name" value="KISc_C_terminal"/>
    <property type="match status" value="1"/>
</dbReference>
<dbReference type="FunFam" id="3.40.850.10:FF:000061">
    <property type="entry name" value="Kinesin-like protein"/>
    <property type="match status" value="1"/>
</dbReference>
<dbReference type="Pfam" id="PF00225">
    <property type="entry name" value="Kinesin"/>
    <property type="match status" value="1"/>
</dbReference>
<dbReference type="Gene3D" id="3.40.850.10">
    <property type="entry name" value="Kinesin motor domain"/>
    <property type="match status" value="1"/>
</dbReference>
<dbReference type="PRINTS" id="PR00380">
    <property type="entry name" value="KINESINHEAVY"/>
</dbReference>
<dbReference type="GO" id="GO:0003777">
    <property type="term" value="F:microtubule motor activity"/>
    <property type="evidence" value="ECO:0007669"/>
    <property type="project" value="InterPro"/>
</dbReference>
<feature type="compositionally biased region" description="Polar residues" evidence="10">
    <location>
        <begin position="55"/>
        <end position="72"/>
    </location>
</feature>
<dbReference type="Proteomes" id="UP000623129">
    <property type="component" value="Unassembled WGS sequence"/>
</dbReference>
<evidence type="ECO:0000313" key="13">
    <source>
        <dbReference type="Proteomes" id="UP000623129"/>
    </source>
</evidence>
<keyword evidence="3 7" id="KW-0547">Nucleotide-binding</keyword>
<evidence type="ECO:0000313" key="12">
    <source>
        <dbReference type="EMBL" id="KAF3336908.1"/>
    </source>
</evidence>
<dbReference type="EMBL" id="SWLB01000007">
    <property type="protein sequence ID" value="KAF3336908.1"/>
    <property type="molecule type" value="Genomic_DNA"/>
</dbReference>
<evidence type="ECO:0000256" key="6">
    <source>
        <dbReference type="ARBA" id="ARBA00023175"/>
    </source>
</evidence>
<feature type="region of interest" description="Disordered" evidence="10">
    <location>
        <begin position="14"/>
        <end position="75"/>
    </location>
</feature>
<keyword evidence="5 9" id="KW-0175">Coiled coil</keyword>